<dbReference type="OMA" id="RKSANDH"/>
<reference evidence="4" key="1">
    <citation type="submission" date="2011-02" db="EMBL/GenBank/DDBJ databases">
        <title>The Genome Sequence of Capsaspora owczarzaki ATCC 30864.</title>
        <authorList>
            <person name="Russ C."/>
            <person name="Cuomo C."/>
            <person name="Burger G."/>
            <person name="Gray M.W."/>
            <person name="Holland P.W.H."/>
            <person name="King N."/>
            <person name="Lang F.B.F."/>
            <person name="Roger A.J."/>
            <person name="Ruiz-Trillo I."/>
            <person name="Young S.K."/>
            <person name="Zeng Q."/>
            <person name="Gargeya S."/>
            <person name="Alvarado L."/>
            <person name="Berlin A."/>
            <person name="Chapman S.B."/>
            <person name="Chen Z."/>
            <person name="Freedman E."/>
            <person name="Gellesch M."/>
            <person name="Goldberg J."/>
            <person name="Griggs A."/>
            <person name="Gujja S."/>
            <person name="Heilman E."/>
            <person name="Heiman D."/>
            <person name="Howarth C."/>
            <person name="Mehta T."/>
            <person name="Neiman D."/>
            <person name="Pearson M."/>
            <person name="Roberts A."/>
            <person name="Saif S."/>
            <person name="Shea T."/>
            <person name="Shenoy N."/>
            <person name="Sisk P."/>
            <person name="Stolte C."/>
            <person name="Sykes S."/>
            <person name="White J."/>
            <person name="Yandava C."/>
            <person name="Haas B."/>
            <person name="Nusbaum C."/>
            <person name="Birren B."/>
        </authorList>
    </citation>
    <scope>NUCLEOTIDE SEQUENCE</scope>
    <source>
        <strain evidence="4">ATCC 30864</strain>
    </source>
</reference>
<protein>
    <recommendedName>
        <fullName evidence="5">RNA polymerase I-specific transcription initiation factor RRN3</fullName>
    </recommendedName>
</protein>
<dbReference type="PANTHER" id="PTHR12790:SF0">
    <property type="entry name" value="RNA POLYMERASE I-SPECIFIC TRANSCRIPTION INITIATION FACTOR RRN3-RELATED"/>
    <property type="match status" value="1"/>
</dbReference>
<dbReference type="GO" id="GO:0005634">
    <property type="term" value="C:nucleus"/>
    <property type="evidence" value="ECO:0007669"/>
    <property type="project" value="TreeGrafter"/>
</dbReference>
<feature type="region of interest" description="Disordered" evidence="2">
    <location>
        <begin position="1"/>
        <end position="136"/>
    </location>
</feature>
<dbReference type="GO" id="GO:0001042">
    <property type="term" value="F:RNA polymerase I core binding"/>
    <property type="evidence" value="ECO:0007669"/>
    <property type="project" value="TreeGrafter"/>
</dbReference>
<dbReference type="OrthoDB" id="26970at2759"/>
<organism evidence="3 4">
    <name type="scientific">Capsaspora owczarzaki (strain ATCC 30864)</name>
    <dbReference type="NCBI Taxonomy" id="595528"/>
    <lineage>
        <taxon>Eukaryota</taxon>
        <taxon>Filasterea</taxon>
        <taxon>Capsaspora</taxon>
    </lineage>
</organism>
<comment type="similarity">
    <text evidence="1">Belongs to the RRN3 family.</text>
</comment>
<feature type="compositionally biased region" description="Acidic residues" evidence="2">
    <location>
        <begin position="423"/>
        <end position="490"/>
    </location>
</feature>
<dbReference type="Pfam" id="PF05327">
    <property type="entry name" value="RRN3"/>
    <property type="match status" value="2"/>
</dbReference>
<feature type="region of interest" description="Disordered" evidence="2">
    <location>
        <begin position="301"/>
        <end position="327"/>
    </location>
</feature>
<dbReference type="PhylomeDB" id="A0A0D2X2J3"/>
<dbReference type="InterPro" id="IPR007991">
    <property type="entry name" value="RNA_pol_I_trans_ini_fac_RRN3"/>
</dbReference>
<evidence type="ECO:0008006" key="5">
    <source>
        <dbReference type="Google" id="ProtNLM"/>
    </source>
</evidence>
<dbReference type="PANTHER" id="PTHR12790">
    <property type="entry name" value="TRANSCRIPTION INITIATION FACTOR IA RRN3"/>
    <property type="match status" value="1"/>
</dbReference>
<dbReference type="Proteomes" id="UP000008743">
    <property type="component" value="Unassembled WGS sequence"/>
</dbReference>
<feature type="region of interest" description="Disordered" evidence="2">
    <location>
        <begin position="769"/>
        <end position="799"/>
    </location>
</feature>
<dbReference type="InParanoid" id="A0A0D2X2J3"/>
<feature type="compositionally biased region" description="Low complexity" evidence="2">
    <location>
        <begin position="36"/>
        <end position="47"/>
    </location>
</feature>
<dbReference type="EMBL" id="KE346364">
    <property type="protein sequence ID" value="KJE92659.1"/>
    <property type="molecule type" value="Genomic_DNA"/>
</dbReference>
<dbReference type="FunCoup" id="A0A0D2X2J3">
    <property type="interactions" value="399"/>
</dbReference>
<sequence length="942" mass="102499">MLKPNAQPRRTGQAASSAPPLSHLQASHQSAHHSRVASAVATASHASNKSSHGKGRSTTPASPPKRSRTSSSSSDAHTARVQASSSDAISSSSTSSSSDLDDSDDEAMRATPTRTRIAQTSSSVSGRATQQQQQHLLPQTTATLPQSQSPSTPHGAEIVGAYIVEAIAERQSGNPQRYKDLIAKVAMARENAKSDPTAMERWLQGLTVCVSVLNEKCHELVNAALSVEWVGQNDEFVETYIVFLDMLLSAHAFYAIPSLKLLVRGFFPRSDLDTNLTSSAAAVAAAAGAVAAAAAVESHTTEAAASLHQPPPPPPPTESTAASAGNSGPLPLPADNTFAIAALNVVSQRTHIAISTVIARVPTSLGTLMAAICDAFPHRRKSANDHEAFLRNILVLSLYIPLLREQIVELTIDRMLKIDVEIPADQDDDADDGDDDDDDDDDDDEDDDDEEVDDENDEADDGEDNESDANDESDNDESASDDSDDSDEDGSAVTAPERLSPAMEMVQKMDGMMHLLFEYIDTCRLAVSGDLIVYELFTILLRNFEHRILPTHRSRFVQFLLFRICSFDPRLAELFLGFILQKALVEGGHTAIRQSAASYMASFVARAKYLPLPMVCKCLEVSCNWLLQYIEVHEHKVASAELVNVAQHSVFFYTCQAAMYTFCYRHAELLALENGIAFIQRLCFQRIVGCRFNPLKVVLPYVVKEFAKITRAYELVYCHNIIDRNKKIVLPASSVLEAFFPFDPYSLRRSKRYIEPFYQYWNAAALPNQVNGDDDDDDDDDNDEAAQDDDDDDDVEEEQDMLNLSTGSISSNHSQTAGSYDDSMSAVAMALNGSTYDGGNSKYRANPRAGSSLLGATTTPGLGSRSFALGAGLAIPQVARDVSAEYEPSSDDMMMITPDGHQNSGAALMAMHFQQQQQLQRAANLPVFSAPGRRAGRNSRVL</sequence>
<evidence type="ECO:0000313" key="3">
    <source>
        <dbReference type="EMBL" id="KJE92659.1"/>
    </source>
</evidence>
<name>A0A0D2X2J3_CAPO3</name>
<dbReference type="GO" id="GO:0006361">
    <property type="term" value="P:transcription initiation at RNA polymerase I promoter"/>
    <property type="evidence" value="ECO:0007669"/>
    <property type="project" value="InterPro"/>
</dbReference>
<keyword evidence="4" id="KW-1185">Reference proteome</keyword>
<dbReference type="eggNOG" id="KOG2434">
    <property type="taxonomic scope" value="Eukaryota"/>
</dbReference>
<evidence type="ECO:0000313" key="4">
    <source>
        <dbReference type="Proteomes" id="UP000008743"/>
    </source>
</evidence>
<proteinExistence type="inferred from homology"/>
<feature type="compositionally biased region" description="Low complexity" evidence="2">
    <location>
        <begin position="84"/>
        <end position="98"/>
    </location>
</feature>
<dbReference type="AlphaFoldDB" id="A0A0D2X2J3"/>
<feature type="compositionally biased region" description="Acidic residues" evidence="2">
    <location>
        <begin position="772"/>
        <end position="799"/>
    </location>
</feature>
<evidence type="ECO:0000256" key="2">
    <source>
        <dbReference type="SAM" id="MobiDB-lite"/>
    </source>
</evidence>
<accession>A0A0D2X2J3</accession>
<feature type="region of interest" description="Disordered" evidence="2">
    <location>
        <begin position="423"/>
        <end position="501"/>
    </location>
</feature>
<feature type="compositionally biased region" description="Polar residues" evidence="2">
    <location>
        <begin position="112"/>
        <end position="127"/>
    </location>
</feature>
<evidence type="ECO:0000256" key="1">
    <source>
        <dbReference type="ARBA" id="ARBA00010098"/>
    </source>
</evidence>
<gene>
    <name evidence="3" type="ORF">CAOG_003578</name>
</gene>
<dbReference type="STRING" id="595528.A0A0D2X2J3"/>
<dbReference type="GO" id="GO:0001181">
    <property type="term" value="F:RNA polymerase I general transcription initiation factor activity"/>
    <property type="evidence" value="ECO:0007669"/>
    <property type="project" value="InterPro"/>
</dbReference>